<dbReference type="NCBIfam" id="NF042432">
    <property type="entry name" value="DHPACoAdixog_DpgC"/>
    <property type="match status" value="1"/>
</dbReference>
<dbReference type="InterPro" id="IPR001753">
    <property type="entry name" value="Enoyl-CoA_hydra/iso"/>
</dbReference>
<dbReference type="InterPro" id="IPR053482">
    <property type="entry name" value="DPA-CoA_Dioxygenase"/>
</dbReference>
<evidence type="ECO:0000256" key="1">
    <source>
        <dbReference type="SAM" id="MobiDB-lite"/>
    </source>
</evidence>
<dbReference type="InterPro" id="IPR029045">
    <property type="entry name" value="ClpP/crotonase-like_dom_sf"/>
</dbReference>
<protein>
    <submittedName>
        <fullName evidence="2">3,5-dihydroxyphenylacetyl-CoA monooxygenase</fullName>
    </submittedName>
</protein>
<proteinExistence type="predicted"/>
<dbReference type="SUPFAM" id="SSF52096">
    <property type="entry name" value="ClpP/crotonase"/>
    <property type="match status" value="1"/>
</dbReference>
<keyword evidence="2" id="KW-0503">Monooxygenase</keyword>
<accession>A0A1H0FN23</accession>
<dbReference type="PANTHER" id="PTHR11941:SF54">
    <property type="entry name" value="ENOYL-COA HYDRATASE, MITOCHONDRIAL"/>
    <property type="match status" value="1"/>
</dbReference>
<name>A0A1H0FN23_9ACTN</name>
<sequence length="466" mass="50897">MPRDLAEQLRENIMAASGHTPPRTAAGPLRLNGVFDADTAALRAHLARHQERVDALPARPDRGSEQQAAAERHLTAGRTARMAFMRVHGERLHRELTDDGRQSARIEQLAPLAAELVPGLAPGPERLAAERANSQSGKDGYEVDQGILLWGMLRSPVAGGRILDAMLAPTVRALAALPAFRRTGVLDLGTVHLAREGGAAHLTVTNTRYLNAEDDTLAEDLETAVDLALMDEQVHVGVVRGGVMDHPRYAGRRVFSSGINLTKLYHGRISFVDFLIRRELSYIHKLIRGIRWPEGAEPLSADGVVEKPWIAAVDGHAIGGGMQLLLAFDRVIADTGVHFSLPALQEGIVPGAANLRLGRIIGPRPARQVVLGGRRIEADDPAARLICDDIVAPELMDKTVAGAVEALDDPCVVPNRRMINLVEEPVDQFRAYMAEFALEQAKRLYSRDVLANIERTWLSRKRRAVD</sequence>
<dbReference type="STRING" id="310781.SAMN05216259_106361"/>
<gene>
    <name evidence="2" type="ORF">SAMN05216259_106361</name>
</gene>
<dbReference type="Gene3D" id="3.90.226.10">
    <property type="entry name" value="2-enoyl-CoA Hydratase, Chain A, domain 1"/>
    <property type="match status" value="1"/>
</dbReference>
<dbReference type="Pfam" id="PF00378">
    <property type="entry name" value="ECH_1"/>
    <property type="match status" value="1"/>
</dbReference>
<dbReference type="CDD" id="cd06558">
    <property type="entry name" value="crotonase-like"/>
    <property type="match status" value="1"/>
</dbReference>
<keyword evidence="2" id="KW-0560">Oxidoreductase</keyword>
<dbReference type="AlphaFoldDB" id="A0A1H0FN23"/>
<dbReference type="RefSeq" id="WP_245771431.1">
    <property type="nucleotide sequence ID" value="NZ_FNIE01000006.1"/>
</dbReference>
<dbReference type="PANTHER" id="PTHR11941">
    <property type="entry name" value="ENOYL-COA HYDRATASE-RELATED"/>
    <property type="match status" value="1"/>
</dbReference>
<dbReference type="GO" id="GO:0004497">
    <property type="term" value="F:monooxygenase activity"/>
    <property type="evidence" value="ECO:0007669"/>
    <property type="project" value="UniProtKB-KW"/>
</dbReference>
<reference evidence="2 3" key="1">
    <citation type="submission" date="2016-10" db="EMBL/GenBank/DDBJ databases">
        <authorList>
            <person name="de Groot N.N."/>
        </authorList>
    </citation>
    <scope>NUCLEOTIDE SEQUENCE [LARGE SCALE GENOMIC DNA]</scope>
    <source>
        <strain evidence="2 3">CGMCC 4.2022</strain>
    </source>
</reference>
<organism evidence="2 3">
    <name type="scientific">Actinacidiphila guanduensis</name>
    <dbReference type="NCBI Taxonomy" id="310781"/>
    <lineage>
        <taxon>Bacteria</taxon>
        <taxon>Bacillati</taxon>
        <taxon>Actinomycetota</taxon>
        <taxon>Actinomycetes</taxon>
        <taxon>Kitasatosporales</taxon>
        <taxon>Streptomycetaceae</taxon>
        <taxon>Actinacidiphila</taxon>
    </lineage>
</organism>
<feature type="region of interest" description="Disordered" evidence="1">
    <location>
        <begin position="53"/>
        <end position="72"/>
    </location>
</feature>
<evidence type="ECO:0000313" key="2">
    <source>
        <dbReference type="EMBL" id="SDN96035.1"/>
    </source>
</evidence>
<dbReference type="GO" id="GO:0006635">
    <property type="term" value="P:fatty acid beta-oxidation"/>
    <property type="evidence" value="ECO:0007669"/>
    <property type="project" value="TreeGrafter"/>
</dbReference>
<dbReference type="Gene3D" id="1.20.58.1300">
    <property type="match status" value="1"/>
</dbReference>
<keyword evidence="3" id="KW-1185">Reference proteome</keyword>
<dbReference type="Proteomes" id="UP000199341">
    <property type="component" value="Unassembled WGS sequence"/>
</dbReference>
<dbReference type="EMBL" id="FNIE01000006">
    <property type="protein sequence ID" value="SDN96035.1"/>
    <property type="molecule type" value="Genomic_DNA"/>
</dbReference>
<evidence type="ECO:0000313" key="3">
    <source>
        <dbReference type="Proteomes" id="UP000199341"/>
    </source>
</evidence>